<evidence type="ECO:0000313" key="1">
    <source>
        <dbReference type="EMBL" id="KAJ2887860.1"/>
    </source>
</evidence>
<organism evidence="1 2">
    <name type="scientific">Coemansia aciculifera</name>
    <dbReference type="NCBI Taxonomy" id="417176"/>
    <lineage>
        <taxon>Eukaryota</taxon>
        <taxon>Fungi</taxon>
        <taxon>Fungi incertae sedis</taxon>
        <taxon>Zoopagomycota</taxon>
        <taxon>Kickxellomycotina</taxon>
        <taxon>Kickxellomycetes</taxon>
        <taxon>Kickxellales</taxon>
        <taxon>Kickxellaceae</taxon>
        <taxon>Coemansia</taxon>
    </lineage>
</organism>
<gene>
    <name evidence="1" type="ORF">IWW38_005050</name>
</gene>
<proteinExistence type="predicted"/>
<accession>A0ACC1LWZ6</accession>
<comment type="caution">
    <text evidence="1">The sequence shown here is derived from an EMBL/GenBank/DDBJ whole genome shotgun (WGS) entry which is preliminary data.</text>
</comment>
<feature type="non-terminal residue" evidence="1">
    <location>
        <position position="1"/>
    </location>
</feature>
<name>A0ACC1LWZ6_9FUNG</name>
<sequence>PVTYLANVSEKDYVRKKNKYLPLIKKWIDENNPGDKLVPFSGVFETALAALQTSGSPDGVAKFQEEKGAVSAFPKIITLGYDQLNLMHFFTAGEKEVRAWTCRKGVKMTEAARCIHNDIADSLIQVDVMKFVDLKAAGSEADLKAAGKLHIRGKDAIIEDGDVVYFRSGMGRAKK</sequence>
<evidence type="ECO:0000313" key="2">
    <source>
        <dbReference type="Proteomes" id="UP001139981"/>
    </source>
</evidence>
<dbReference type="EMBL" id="JANBVB010002136">
    <property type="protein sequence ID" value="KAJ2887860.1"/>
    <property type="molecule type" value="Genomic_DNA"/>
</dbReference>
<reference evidence="1" key="1">
    <citation type="submission" date="2022-07" db="EMBL/GenBank/DDBJ databases">
        <title>Phylogenomic reconstructions and comparative analyses of Kickxellomycotina fungi.</title>
        <authorList>
            <person name="Reynolds N.K."/>
            <person name="Stajich J.E."/>
            <person name="Barry K."/>
            <person name="Grigoriev I.V."/>
            <person name="Crous P."/>
            <person name="Smith M.E."/>
        </authorList>
    </citation>
    <scope>NUCLEOTIDE SEQUENCE</scope>
    <source>
        <strain evidence="1">CBS 190363</strain>
    </source>
</reference>
<protein>
    <submittedName>
        <fullName evidence="1">Uncharacterized protein</fullName>
    </submittedName>
</protein>
<dbReference type="Proteomes" id="UP001139981">
    <property type="component" value="Unassembled WGS sequence"/>
</dbReference>
<keyword evidence="2" id="KW-1185">Reference proteome</keyword>